<dbReference type="PANTHER" id="PTHR42643">
    <property type="entry name" value="IONOTROPIC RECEPTOR 20A-RELATED"/>
    <property type="match status" value="1"/>
</dbReference>
<dbReference type="Gene3D" id="1.10.287.70">
    <property type="match status" value="1"/>
</dbReference>
<comment type="subcellular location">
    <subcellularLocation>
        <location evidence="1">Cell membrane</location>
        <topology evidence="1">Multi-pass membrane protein</topology>
    </subcellularLocation>
</comment>
<evidence type="ECO:0000256" key="6">
    <source>
        <dbReference type="ARBA" id="ARBA00023170"/>
    </source>
</evidence>
<feature type="transmembrane region" description="Helical" evidence="8">
    <location>
        <begin position="379"/>
        <end position="397"/>
    </location>
</feature>
<evidence type="ECO:0000256" key="3">
    <source>
        <dbReference type="ARBA" id="ARBA00022692"/>
    </source>
</evidence>
<dbReference type="PANTHER" id="PTHR42643:SF30">
    <property type="entry name" value="IONOTROPIC RECEPTOR 40A-RELATED"/>
    <property type="match status" value="1"/>
</dbReference>
<proteinExistence type="predicted"/>
<organism evidence="10 11">
    <name type="scientific">Chironomus riparius</name>
    <dbReference type="NCBI Taxonomy" id="315576"/>
    <lineage>
        <taxon>Eukaryota</taxon>
        <taxon>Metazoa</taxon>
        <taxon>Ecdysozoa</taxon>
        <taxon>Arthropoda</taxon>
        <taxon>Hexapoda</taxon>
        <taxon>Insecta</taxon>
        <taxon>Pterygota</taxon>
        <taxon>Neoptera</taxon>
        <taxon>Endopterygota</taxon>
        <taxon>Diptera</taxon>
        <taxon>Nematocera</taxon>
        <taxon>Chironomoidea</taxon>
        <taxon>Chironomidae</taxon>
        <taxon>Chironominae</taxon>
        <taxon>Chironomus</taxon>
    </lineage>
</organism>
<feature type="chain" id="PRO_5040108163" description="Ionotropic receptor" evidence="9">
    <location>
        <begin position="21"/>
        <end position="626"/>
    </location>
</feature>
<evidence type="ECO:0008006" key="12">
    <source>
        <dbReference type="Google" id="ProtNLM"/>
    </source>
</evidence>
<gene>
    <name evidence="10" type="ORF">CHIRRI_LOCUS13355</name>
</gene>
<evidence type="ECO:0000256" key="7">
    <source>
        <dbReference type="ARBA" id="ARBA00023180"/>
    </source>
</evidence>
<evidence type="ECO:0000256" key="8">
    <source>
        <dbReference type="SAM" id="Phobius"/>
    </source>
</evidence>
<feature type="transmembrane region" description="Helical" evidence="8">
    <location>
        <begin position="403"/>
        <end position="422"/>
    </location>
</feature>
<evidence type="ECO:0000313" key="10">
    <source>
        <dbReference type="EMBL" id="CAG9810542.1"/>
    </source>
</evidence>
<dbReference type="OrthoDB" id="7739311at2759"/>
<evidence type="ECO:0000256" key="4">
    <source>
        <dbReference type="ARBA" id="ARBA00022989"/>
    </source>
</evidence>
<keyword evidence="2" id="KW-1003">Cell membrane</keyword>
<keyword evidence="3 8" id="KW-0812">Transmembrane</keyword>
<feature type="signal peptide" evidence="9">
    <location>
        <begin position="1"/>
        <end position="20"/>
    </location>
</feature>
<evidence type="ECO:0000256" key="2">
    <source>
        <dbReference type="ARBA" id="ARBA00022475"/>
    </source>
</evidence>
<protein>
    <recommendedName>
        <fullName evidence="12">Ionotropic receptor</fullName>
    </recommendedName>
</protein>
<accession>A0A9N9WXY1</accession>
<evidence type="ECO:0000256" key="5">
    <source>
        <dbReference type="ARBA" id="ARBA00023136"/>
    </source>
</evidence>
<keyword evidence="5 8" id="KW-0472">Membrane</keyword>
<feature type="transmembrane region" description="Helical" evidence="8">
    <location>
        <begin position="346"/>
        <end position="367"/>
    </location>
</feature>
<dbReference type="AlphaFoldDB" id="A0A9N9WXY1"/>
<evidence type="ECO:0000313" key="11">
    <source>
        <dbReference type="Proteomes" id="UP001153620"/>
    </source>
</evidence>
<reference evidence="10" key="1">
    <citation type="submission" date="2022-01" db="EMBL/GenBank/DDBJ databases">
        <authorList>
            <person name="King R."/>
        </authorList>
    </citation>
    <scope>NUCLEOTIDE SEQUENCE</scope>
</reference>
<keyword evidence="9" id="KW-0732">Signal</keyword>
<dbReference type="GO" id="GO:0005886">
    <property type="term" value="C:plasma membrane"/>
    <property type="evidence" value="ECO:0007669"/>
    <property type="project" value="UniProtKB-SubCell"/>
</dbReference>
<dbReference type="Proteomes" id="UP001153620">
    <property type="component" value="Chromosome 4"/>
</dbReference>
<keyword evidence="4 8" id="KW-1133">Transmembrane helix</keyword>
<name>A0A9N9WXY1_9DIPT</name>
<evidence type="ECO:0000256" key="9">
    <source>
        <dbReference type="SAM" id="SignalP"/>
    </source>
</evidence>
<sequence length="626" mass="73709">MSLIKIIIFISCAALSVCSSSDIYLEINLISSAITEICEEYFMKKSINFDIIVFGNSTARVSKIIDQFLGQIEGKALLNIEYVQNLDTWHYRLKNSALIFFSQSNDIWMFSRNSRMSNLFRKRFKFLMYFDKFHRFDPIMTKNQDDVTNVLSHQYYIVNNNEVIQFYTFEYFEVDACNMPTKVILNVYDKITQNWNQKLENHKKFTNFNKCPLIVAENYGPFLYFNKNNEDLLNCIRRRTRNCFALLTHFTRTRKVQGFTYDIFEIAQKIANFSTIFRFESEKHRIQQVDDFPVVKIFMGSVIKMYNYEVSPTVYSLSGYFVFAVTPGEFYTNYEKLLLPFDDVTWILLLLTFVLAFSVIFVVKLMPKVVKTLLFGHQALHPALNILQIFFGVAQFRLPKDSVPRFILMLFIGFCLIFRTCYQSKIFEFMTSDMRKPPPKDVKDLIKNNFTIKSCNEGHEMVLNDILLTSDERKFIKIFDNCQDYAHTYCNYLDKVRAKFAFFMEDTQFSTFNALCHGSAVKLKHFKKDTTLIALLMLRNSFLTEIINDILEKTIPFGIPQYLMDFHHLMLFKHYEKVIVKVPKVLKVDDLGFGFEADKNCYWSMDGAEDPIYEIENCCVMKKLTI</sequence>
<reference evidence="10" key="2">
    <citation type="submission" date="2022-10" db="EMBL/GenBank/DDBJ databases">
        <authorList>
            <consortium name="ENA_rothamsted_submissions"/>
            <consortium name="culmorum"/>
            <person name="King R."/>
        </authorList>
    </citation>
    <scope>NUCLEOTIDE SEQUENCE</scope>
</reference>
<dbReference type="InterPro" id="IPR052192">
    <property type="entry name" value="Insect_Ionotropic_Sensory_Rcpt"/>
</dbReference>
<evidence type="ECO:0000256" key="1">
    <source>
        <dbReference type="ARBA" id="ARBA00004651"/>
    </source>
</evidence>
<dbReference type="EMBL" id="OU895880">
    <property type="protein sequence ID" value="CAG9810542.1"/>
    <property type="molecule type" value="Genomic_DNA"/>
</dbReference>
<keyword evidence="6" id="KW-0675">Receptor</keyword>
<keyword evidence="11" id="KW-1185">Reference proteome</keyword>
<keyword evidence="7" id="KW-0325">Glycoprotein</keyword>